<dbReference type="SUPFAM" id="SSF64182">
    <property type="entry name" value="DHH phosphoesterases"/>
    <property type="match status" value="1"/>
</dbReference>
<evidence type="ECO:0000313" key="10">
    <source>
        <dbReference type="EMBL" id="ERN42963.1"/>
    </source>
</evidence>
<dbReference type="InterPro" id="IPR051673">
    <property type="entry name" value="SSDNA_exonuclease_RecJ"/>
</dbReference>
<evidence type="ECO:0000259" key="8">
    <source>
        <dbReference type="Pfam" id="PF02272"/>
    </source>
</evidence>
<organism evidence="10 11">
    <name type="scientific">Rubidibacter lacunae KORDI 51-2</name>
    <dbReference type="NCBI Taxonomy" id="582515"/>
    <lineage>
        <taxon>Bacteria</taxon>
        <taxon>Bacillati</taxon>
        <taxon>Cyanobacteriota</taxon>
        <taxon>Cyanophyceae</taxon>
        <taxon>Oscillatoriophycideae</taxon>
        <taxon>Chroococcales</taxon>
        <taxon>Aphanothecaceae</taxon>
        <taxon>Rubidibacter</taxon>
    </lineage>
</organism>
<dbReference type="GO" id="GO:0006281">
    <property type="term" value="P:DNA repair"/>
    <property type="evidence" value="ECO:0007669"/>
    <property type="project" value="InterPro"/>
</dbReference>
<dbReference type="Pfam" id="PF01368">
    <property type="entry name" value="DHH"/>
    <property type="match status" value="1"/>
</dbReference>
<evidence type="ECO:0000259" key="7">
    <source>
        <dbReference type="Pfam" id="PF01368"/>
    </source>
</evidence>
<dbReference type="InterPro" id="IPR001667">
    <property type="entry name" value="DDH_dom"/>
</dbReference>
<accession>U5DEN7</accession>
<dbReference type="Proteomes" id="UP000016960">
    <property type="component" value="Unassembled WGS sequence"/>
</dbReference>
<keyword evidence="4 10" id="KW-0378">Hydrolase</keyword>
<evidence type="ECO:0000256" key="2">
    <source>
        <dbReference type="ARBA" id="ARBA00019841"/>
    </source>
</evidence>
<feature type="domain" description="RecJ OB" evidence="9">
    <location>
        <begin position="474"/>
        <end position="576"/>
    </location>
</feature>
<dbReference type="GO" id="GO:0008409">
    <property type="term" value="F:5'-3' exonuclease activity"/>
    <property type="evidence" value="ECO:0007669"/>
    <property type="project" value="InterPro"/>
</dbReference>
<dbReference type="RefSeq" id="WP_022604004.1">
    <property type="nucleotide sequence ID" value="NZ_ASSJ01000004.1"/>
</dbReference>
<keyword evidence="11" id="KW-1185">Reference proteome</keyword>
<dbReference type="NCBIfam" id="TIGR00644">
    <property type="entry name" value="recJ"/>
    <property type="match status" value="1"/>
</dbReference>
<dbReference type="InterPro" id="IPR003156">
    <property type="entry name" value="DHHA1_dom"/>
</dbReference>
<evidence type="ECO:0000256" key="6">
    <source>
        <dbReference type="SAM" id="MobiDB-lite"/>
    </source>
</evidence>
<dbReference type="GO" id="GO:0006310">
    <property type="term" value="P:DNA recombination"/>
    <property type="evidence" value="ECO:0007669"/>
    <property type="project" value="InterPro"/>
</dbReference>
<sequence>MLAPSTPQSCLPAQRWCIASPPPDLVAAIAAATGLSPLLARVLIERGADTPERAALHVNPEAMALPDPLEAFPDLAKSVDLLQRAIADGTAIAICGDYDADGMTSTALLLRALGHAGAQVDYAIPSRMQEGYGINCRIVEEFAAAGVGLILTVDNGIAAYDAIARAVELGLEAIVTDHHDLPAKLPPAGAILNPKLLPEESPYRGLAGVGVAYVLAVTLARSQGQLAGLTGPLLELFTLGTIADLAPLTGVNRRWLRRGLRLLPQSRLAGVQSLMQIAGVKDDRNAVKPEDIGFRLGPRINAIGRLSDPQIAIELLATDDPSTALARAMQCEAVNRQRQQLCRDIEREAIGLLDEDRADWQQHRAIVLVQPHWHHGVIGIVASRLVERYGVPVFLGTHEDDAGEHLRGSARSIPEFHVFEALEFCSDLLEKFGGHKAAGGFSLVAKNLDAFRDRLSRFAHRCLQPEHLKPLVAIDTRADFPDLTSALYQEIDSLQPWGIGNEQPVFWTPNVCVLAQRRVGENHLKATFVQPTHPQIELQAIAWRWGEYLPLPPRIDIAYKLRENSWQGRTSIELELVGVRAVNQAVEPSGAAVLATNPTAGPNPIAQITGPSEPSVESPTPLSSELQQTEFQHQGRAYACRFWSVRDELRIRNGRGQTLCVRRGRRIGMLHPGSGAATEIDVTRSPYCHIVKAAIAALESP</sequence>
<dbReference type="Pfam" id="PF02272">
    <property type="entry name" value="DHHA1"/>
    <property type="match status" value="1"/>
</dbReference>
<dbReference type="EMBL" id="ASSJ01000004">
    <property type="protein sequence ID" value="ERN42963.1"/>
    <property type="molecule type" value="Genomic_DNA"/>
</dbReference>
<keyword evidence="3" id="KW-0540">Nuclease</keyword>
<dbReference type="Pfam" id="PF17768">
    <property type="entry name" value="RecJ_OB"/>
    <property type="match status" value="1"/>
</dbReference>
<feature type="domain" description="DHHA1" evidence="8">
    <location>
        <begin position="366"/>
        <end position="459"/>
    </location>
</feature>
<dbReference type="STRING" id="582515.KR51_00002700"/>
<feature type="region of interest" description="Disordered" evidence="6">
    <location>
        <begin position="594"/>
        <end position="621"/>
    </location>
</feature>
<evidence type="ECO:0000256" key="4">
    <source>
        <dbReference type="ARBA" id="ARBA00022801"/>
    </source>
</evidence>
<dbReference type="PANTHER" id="PTHR30255:SF2">
    <property type="entry name" value="SINGLE-STRANDED-DNA-SPECIFIC EXONUCLEASE RECJ"/>
    <property type="match status" value="1"/>
</dbReference>
<dbReference type="Gene3D" id="3.10.310.30">
    <property type="match status" value="1"/>
</dbReference>
<feature type="compositionally biased region" description="Polar residues" evidence="6">
    <location>
        <begin position="609"/>
        <end position="621"/>
    </location>
</feature>
<dbReference type="FunCoup" id="U5DEN7">
    <property type="interactions" value="326"/>
</dbReference>
<comment type="caution">
    <text evidence="10">The sequence shown here is derived from an EMBL/GenBank/DDBJ whole genome shotgun (WGS) entry which is preliminary data.</text>
</comment>
<reference evidence="10 11" key="1">
    <citation type="submission" date="2013-05" db="EMBL/GenBank/DDBJ databases">
        <title>Draft genome sequence of Rubidibacter lacunae KORDI 51-2.</title>
        <authorList>
            <person name="Choi D.H."/>
            <person name="Noh J.H."/>
            <person name="Kwon K.-K."/>
            <person name="Lee J.-H."/>
            <person name="Ryu J.-Y."/>
        </authorList>
    </citation>
    <scope>NUCLEOTIDE SEQUENCE [LARGE SCALE GENOMIC DNA]</scope>
    <source>
        <strain evidence="10 11">KORDI 51-2</strain>
    </source>
</reference>
<evidence type="ECO:0000256" key="1">
    <source>
        <dbReference type="ARBA" id="ARBA00005915"/>
    </source>
</evidence>
<dbReference type="PATRIC" id="fig|582515.4.peg.306"/>
<dbReference type="InParanoid" id="U5DEN7"/>
<feature type="domain" description="DDH" evidence="7">
    <location>
        <begin position="92"/>
        <end position="241"/>
    </location>
</feature>
<evidence type="ECO:0000259" key="9">
    <source>
        <dbReference type="Pfam" id="PF17768"/>
    </source>
</evidence>
<dbReference type="InterPro" id="IPR004610">
    <property type="entry name" value="RecJ"/>
</dbReference>
<protein>
    <recommendedName>
        <fullName evidence="2">Single-stranded-DNA-specific exonuclease RecJ</fullName>
    </recommendedName>
</protein>
<dbReference type="InterPro" id="IPR038763">
    <property type="entry name" value="DHH_sf"/>
</dbReference>
<dbReference type="AlphaFoldDB" id="U5DEN7"/>
<dbReference type="InterPro" id="IPR041122">
    <property type="entry name" value="RecJ_OB"/>
</dbReference>
<comment type="similarity">
    <text evidence="1">Belongs to the RecJ family.</text>
</comment>
<proteinExistence type="inferred from homology"/>
<gene>
    <name evidence="10" type="ORF">KR51_00002700</name>
</gene>
<dbReference type="eggNOG" id="COG0608">
    <property type="taxonomic scope" value="Bacteria"/>
</dbReference>
<evidence type="ECO:0000256" key="3">
    <source>
        <dbReference type="ARBA" id="ARBA00022722"/>
    </source>
</evidence>
<evidence type="ECO:0000256" key="5">
    <source>
        <dbReference type="ARBA" id="ARBA00022839"/>
    </source>
</evidence>
<dbReference type="GO" id="GO:0003676">
    <property type="term" value="F:nucleic acid binding"/>
    <property type="evidence" value="ECO:0007669"/>
    <property type="project" value="InterPro"/>
</dbReference>
<dbReference type="Gene3D" id="3.90.1640.30">
    <property type="match status" value="1"/>
</dbReference>
<dbReference type="PANTHER" id="PTHR30255">
    <property type="entry name" value="SINGLE-STRANDED-DNA-SPECIFIC EXONUCLEASE RECJ"/>
    <property type="match status" value="1"/>
</dbReference>
<name>U5DEN7_9CHRO</name>
<keyword evidence="5 10" id="KW-0269">Exonuclease</keyword>
<evidence type="ECO:0000313" key="11">
    <source>
        <dbReference type="Proteomes" id="UP000016960"/>
    </source>
</evidence>